<feature type="domain" description="ODAD1 central coiled coil region" evidence="4">
    <location>
        <begin position="456"/>
        <end position="544"/>
    </location>
</feature>
<dbReference type="EMBL" id="JARBHB010000001">
    <property type="protein sequence ID" value="KAJ8897481.1"/>
    <property type="molecule type" value="Genomic_DNA"/>
</dbReference>
<keyword evidence="6" id="KW-1185">Reference proteome</keyword>
<feature type="domain" description="ODAD1 central coiled coil region" evidence="4">
    <location>
        <begin position="176"/>
        <end position="242"/>
    </location>
</feature>
<keyword evidence="1 2" id="KW-0175">Coiled coil</keyword>
<dbReference type="Proteomes" id="UP001159363">
    <property type="component" value="Chromosome 1"/>
</dbReference>
<dbReference type="InterPro" id="IPR051876">
    <property type="entry name" value="ODA-DC/CCD"/>
</dbReference>
<proteinExistence type="predicted"/>
<dbReference type="PANTHER" id="PTHR21694">
    <property type="entry name" value="COILED-COIL DOMAIN-CONTAINING PROTEIN 63"/>
    <property type="match status" value="1"/>
</dbReference>
<dbReference type="PANTHER" id="PTHR21694:SF18">
    <property type="entry name" value="COILED-COIL DOMAIN-CONTAINING PROTEIN 63"/>
    <property type="match status" value="1"/>
</dbReference>
<gene>
    <name evidence="5" type="ORF">PR048_002828</name>
</gene>
<evidence type="ECO:0000259" key="4">
    <source>
        <dbReference type="Pfam" id="PF21773"/>
    </source>
</evidence>
<evidence type="ECO:0000313" key="6">
    <source>
        <dbReference type="Proteomes" id="UP001159363"/>
    </source>
</evidence>
<evidence type="ECO:0000256" key="2">
    <source>
        <dbReference type="SAM" id="Coils"/>
    </source>
</evidence>
<protein>
    <recommendedName>
        <fullName evidence="4">ODAD1 central coiled coil region domain-containing protein</fullName>
    </recommendedName>
</protein>
<feature type="region of interest" description="Disordered" evidence="3">
    <location>
        <begin position="232"/>
        <end position="259"/>
    </location>
</feature>
<evidence type="ECO:0000256" key="3">
    <source>
        <dbReference type="SAM" id="MobiDB-lite"/>
    </source>
</evidence>
<feature type="coiled-coil region" evidence="2">
    <location>
        <begin position="451"/>
        <end position="510"/>
    </location>
</feature>
<name>A0ABQ9ILA9_9NEOP</name>
<feature type="domain" description="ODAD1 central coiled coil region" evidence="4">
    <location>
        <begin position="351"/>
        <end position="408"/>
    </location>
</feature>
<comment type="caution">
    <text evidence="5">The sequence shown here is derived from an EMBL/GenBank/DDBJ whole genome shotgun (WGS) entry which is preliminary data.</text>
</comment>
<evidence type="ECO:0000313" key="5">
    <source>
        <dbReference type="EMBL" id="KAJ8897481.1"/>
    </source>
</evidence>
<reference evidence="5 6" key="1">
    <citation type="submission" date="2023-02" db="EMBL/GenBank/DDBJ databases">
        <title>LHISI_Scaffold_Assembly.</title>
        <authorList>
            <person name="Stuart O.P."/>
            <person name="Cleave R."/>
            <person name="Magrath M.J.L."/>
            <person name="Mikheyev A.S."/>
        </authorList>
    </citation>
    <scope>NUCLEOTIDE SEQUENCE [LARGE SCALE GENOMIC DNA]</scope>
    <source>
        <strain evidence="5">Daus_M_001</strain>
        <tissue evidence="5">Leg muscle</tissue>
    </source>
</reference>
<accession>A0ABQ9ILA9</accession>
<evidence type="ECO:0000256" key="1">
    <source>
        <dbReference type="ARBA" id="ARBA00023054"/>
    </source>
</evidence>
<dbReference type="Pfam" id="PF21773">
    <property type="entry name" value="ODAD1_CC"/>
    <property type="match status" value="3"/>
</dbReference>
<organism evidence="5 6">
    <name type="scientific">Dryococelus australis</name>
    <dbReference type="NCBI Taxonomy" id="614101"/>
    <lineage>
        <taxon>Eukaryota</taxon>
        <taxon>Metazoa</taxon>
        <taxon>Ecdysozoa</taxon>
        <taxon>Arthropoda</taxon>
        <taxon>Hexapoda</taxon>
        <taxon>Insecta</taxon>
        <taxon>Pterygota</taxon>
        <taxon>Neoptera</taxon>
        <taxon>Polyneoptera</taxon>
        <taxon>Phasmatodea</taxon>
        <taxon>Verophasmatodea</taxon>
        <taxon>Anareolatae</taxon>
        <taxon>Phasmatidae</taxon>
        <taxon>Eurycanthinae</taxon>
        <taxon>Dryococelus</taxon>
    </lineage>
</organism>
<sequence>MTCYSVPSQFSPGPTSLQCSRFLRAPTLSSLHSSSFTPSRPSTSRTPRPFLAVLNFGPALSQLPSAKDCRPLDRCNIYRVVGHHPEFSLIAAFSNRGEFPGCPRVAASMIRGSTGFMVIPVGILITPVGVRNRLSPLNYMPMPCSCVPYLTLDLNPGVDAIKASRTVYRCVCVVGREEAQSKLQALKERGRADVQLHSQEMRELQRQLDHDSRLQVFLSVKGQTRVMADLEERERQRRHRQNSPDTDDNFSSANQEHGHDDKIAAPTARQKWILFPPSSGVGPLPFQFVPEVFGGTEVGTLSCPVHSWNPVAYKPLLNRPCFGAVSITMLKHAVVISEQAFYPNSVFPTTESQKEAQEQMITTYQEILRQIKECCNETDVEKLSAHYAKQEEENFTIFNYVNELNNEANGKCRNADLVLVHLRAFYTSSSFFGYTELPLRPTCLPQRTAAVGHYEQMLELLQEQAGELQRKIDVHRAESRERASQHQDSLDQLQRELEASQRDTEASRQATAAADKLLSQVLRSVENIFNLVRCDNAPVLQLLGNVSSGCDYDWWSTPGEAGPGSFQGGEGGCMCFSDALRGESSKRLTWPLWHKMLWSGQKGKELSNYPEGSNAQGRGRLSCCPKGSKTRGGARKGFCDHFNYCVPLAAFIYPGGMLGSIGWPELLHPQKISLEGMKAGWSHDSGGMQVVAQGWCTPVHVTGKRVMEGVTATPTAPSRGHVEAAMV</sequence>
<dbReference type="InterPro" id="IPR049258">
    <property type="entry name" value="ODAD1_CC"/>
</dbReference>